<dbReference type="OrthoDB" id="9778052at2"/>
<evidence type="ECO:0000313" key="4">
    <source>
        <dbReference type="EMBL" id="GAF35892.1"/>
    </source>
</evidence>
<dbReference type="EMBL" id="AZFY01000085">
    <property type="protein sequence ID" value="KRM08437.1"/>
    <property type="molecule type" value="Genomic_DNA"/>
</dbReference>
<name>X0PG25_9LACO</name>
<organism evidence="4 6">
    <name type="scientific">Lentilactobacillus farraginis DSM 18382 = JCM 14108</name>
    <dbReference type="NCBI Taxonomy" id="1423743"/>
    <lineage>
        <taxon>Bacteria</taxon>
        <taxon>Bacillati</taxon>
        <taxon>Bacillota</taxon>
        <taxon>Bacilli</taxon>
        <taxon>Lactobacillales</taxon>
        <taxon>Lactobacillaceae</taxon>
        <taxon>Lentilactobacillus</taxon>
    </lineage>
</organism>
<comment type="caution">
    <text evidence="4">The sequence shown here is derived from an EMBL/GenBank/DDBJ whole genome shotgun (WGS) entry which is preliminary data.</text>
</comment>
<dbReference type="PATRIC" id="fig|1423743.5.peg.226"/>
<dbReference type="STRING" id="1423743.FD41_GL000212"/>
<dbReference type="AlphaFoldDB" id="X0PG25"/>
<dbReference type="Pfam" id="PF01370">
    <property type="entry name" value="Epimerase"/>
    <property type="match status" value="1"/>
</dbReference>
<dbReference type="PANTHER" id="PTHR10366:SF564">
    <property type="entry name" value="STEROL-4-ALPHA-CARBOXYLATE 3-DEHYDROGENASE, DECARBOXYLATING"/>
    <property type="match status" value="1"/>
</dbReference>
<proteinExistence type="inferred from homology"/>
<evidence type="ECO:0000313" key="6">
    <source>
        <dbReference type="Proteomes" id="UP000019488"/>
    </source>
</evidence>
<keyword evidence="1" id="KW-0560">Oxidoreductase</keyword>
<comment type="similarity">
    <text evidence="2">Belongs to the NAD(P)-dependent epimerase/dehydratase family. Dihydroflavonol-4-reductase subfamily.</text>
</comment>
<feature type="domain" description="NAD-dependent epimerase/dehydratase" evidence="3">
    <location>
        <begin position="4"/>
        <end position="208"/>
    </location>
</feature>
<evidence type="ECO:0000259" key="3">
    <source>
        <dbReference type="Pfam" id="PF01370"/>
    </source>
</evidence>
<evidence type="ECO:0000256" key="2">
    <source>
        <dbReference type="ARBA" id="ARBA00023445"/>
    </source>
</evidence>
<accession>X0PG25</accession>
<protein>
    <submittedName>
        <fullName evidence="5">Dehydrogenase</fullName>
    </submittedName>
    <submittedName>
        <fullName evidence="4">Oxidoreductase</fullName>
    </submittedName>
</protein>
<dbReference type="Proteomes" id="UP000051966">
    <property type="component" value="Unassembled WGS sequence"/>
</dbReference>
<dbReference type="Gene3D" id="3.40.50.720">
    <property type="entry name" value="NAD(P)-binding Rossmann-like Domain"/>
    <property type="match status" value="1"/>
</dbReference>
<dbReference type="InterPro" id="IPR001509">
    <property type="entry name" value="Epimerase_deHydtase"/>
</dbReference>
<evidence type="ECO:0000256" key="1">
    <source>
        <dbReference type="ARBA" id="ARBA00023002"/>
    </source>
</evidence>
<dbReference type="PANTHER" id="PTHR10366">
    <property type="entry name" value="NAD DEPENDENT EPIMERASE/DEHYDRATASE"/>
    <property type="match status" value="1"/>
</dbReference>
<gene>
    <name evidence="5" type="ORF">FD41_GL000212</name>
    <name evidence="4" type="ORF">JCM14108_823</name>
</gene>
<dbReference type="Proteomes" id="UP000019488">
    <property type="component" value="Unassembled WGS sequence"/>
</dbReference>
<reference evidence="5 7" key="2">
    <citation type="journal article" date="2015" name="Genome Announc.">
        <title>Expanding the biotechnology potential of lactobacilli through comparative genomics of 213 strains and associated genera.</title>
        <authorList>
            <person name="Sun Z."/>
            <person name="Harris H.M."/>
            <person name="McCann A."/>
            <person name="Guo C."/>
            <person name="Argimon S."/>
            <person name="Zhang W."/>
            <person name="Yang X."/>
            <person name="Jeffery I.B."/>
            <person name="Cooney J.C."/>
            <person name="Kagawa T.F."/>
            <person name="Liu W."/>
            <person name="Song Y."/>
            <person name="Salvetti E."/>
            <person name="Wrobel A."/>
            <person name="Rasinkangas P."/>
            <person name="Parkhill J."/>
            <person name="Rea M.C."/>
            <person name="O'Sullivan O."/>
            <person name="Ritari J."/>
            <person name="Douillard F.P."/>
            <person name="Paul Ross R."/>
            <person name="Yang R."/>
            <person name="Briner A.E."/>
            <person name="Felis G.E."/>
            <person name="de Vos W.M."/>
            <person name="Barrangou R."/>
            <person name="Klaenhammer T.R."/>
            <person name="Caufield P.W."/>
            <person name="Cui Y."/>
            <person name="Zhang H."/>
            <person name="O'Toole P.W."/>
        </authorList>
    </citation>
    <scope>NUCLEOTIDE SEQUENCE [LARGE SCALE GENOMIC DNA]</scope>
    <source>
        <strain evidence="5 7">DSM 18382</strain>
    </source>
</reference>
<keyword evidence="7" id="KW-1185">Reference proteome</keyword>
<dbReference type="SUPFAM" id="SSF51735">
    <property type="entry name" value="NAD(P)-binding Rossmann-fold domains"/>
    <property type="match status" value="1"/>
</dbReference>
<dbReference type="RefSeq" id="WP_035178425.1">
    <property type="nucleotide sequence ID" value="NZ_AZFY01000085.1"/>
</dbReference>
<evidence type="ECO:0000313" key="5">
    <source>
        <dbReference type="EMBL" id="KRM08437.1"/>
    </source>
</evidence>
<reference evidence="4" key="1">
    <citation type="journal article" date="2014" name="Genome Announc.">
        <title>Draft Genome Sequences of Two Lactobacillus Strains, L. farraginis JCM 14108T and L. composti JCM 14202T, Isolated from Compost of Distilled Shochu Residue.</title>
        <authorList>
            <person name="Yuki M."/>
            <person name="Oshima K."/>
            <person name="Suda W."/>
            <person name="Kitahara M."/>
            <person name="Kitamura K."/>
            <person name="Iida T."/>
            <person name="Hattori M."/>
            <person name="Ohkuma M."/>
        </authorList>
    </citation>
    <scope>NUCLEOTIDE SEQUENCE [LARGE SCALE GENOMIC DNA]</scope>
    <source>
        <strain evidence="4">JCM 14108</strain>
    </source>
</reference>
<dbReference type="InterPro" id="IPR050425">
    <property type="entry name" value="NAD(P)_dehydrat-like"/>
</dbReference>
<dbReference type="GO" id="GO:0016616">
    <property type="term" value="F:oxidoreductase activity, acting on the CH-OH group of donors, NAD or NADP as acceptor"/>
    <property type="evidence" value="ECO:0007669"/>
    <property type="project" value="TreeGrafter"/>
</dbReference>
<dbReference type="EMBL" id="BAKI01000005">
    <property type="protein sequence ID" value="GAF35892.1"/>
    <property type="molecule type" value="Genomic_DNA"/>
</dbReference>
<dbReference type="InterPro" id="IPR036291">
    <property type="entry name" value="NAD(P)-bd_dom_sf"/>
</dbReference>
<evidence type="ECO:0000313" key="7">
    <source>
        <dbReference type="Proteomes" id="UP000051966"/>
    </source>
</evidence>
<sequence>MKTIVVTGGSGFIAGWVIRELLIHGYKVRTSINDISKKDEIGAAIMTLQPTALSKNLSFFEVNSSNPNNWNETMTGADGIICIASEYGRGSEPNKATINAAKDKILAVLQAAANNHIKRVILTGSQAAVTPSANVGHKTIDEDFWPDVKNPETNSQSIAQVTIEKAAWQFAKDNQLQLTTILPGTVLGPILSPDHLGDNKILLELLNNDRRMIPKAPLVINDVRDLAVLHQLVLEKDTAIGHRILAADQKMTLAEIAQIYQKQYARLNLKFTYLPDWVTVLGAKFSPFLRQFTPLLKQKNYQYKTEFAQKQLGWQSHPINKTLINAADLLIFNKLVKNVPEKTYR</sequence>